<evidence type="ECO:0000313" key="3">
    <source>
        <dbReference type="EMBL" id="GAF76355.1"/>
    </source>
</evidence>
<dbReference type="SMART" id="SM00062">
    <property type="entry name" value="PBPb"/>
    <property type="match status" value="1"/>
</dbReference>
<gene>
    <name evidence="3" type="ORF">S01H1_00948</name>
</gene>
<name>X0TJS4_9ZZZZ</name>
<keyword evidence="1" id="KW-0732">Signal</keyword>
<dbReference type="PANTHER" id="PTHR35936:SF19">
    <property type="entry name" value="AMINO-ACID-BINDING PROTEIN YXEM-RELATED"/>
    <property type="match status" value="1"/>
</dbReference>
<protein>
    <recommendedName>
        <fullName evidence="2">Solute-binding protein family 3/N-terminal domain-containing protein</fullName>
    </recommendedName>
</protein>
<comment type="caution">
    <text evidence="3">The sequence shown here is derived from an EMBL/GenBank/DDBJ whole genome shotgun (WGS) entry which is preliminary data.</text>
</comment>
<evidence type="ECO:0000259" key="2">
    <source>
        <dbReference type="SMART" id="SM00062"/>
    </source>
</evidence>
<dbReference type="InterPro" id="IPR001638">
    <property type="entry name" value="Solute-binding_3/MltF_N"/>
</dbReference>
<feature type="domain" description="Solute-binding protein family 3/N-terminal" evidence="2">
    <location>
        <begin position="34"/>
        <end position="255"/>
    </location>
</feature>
<dbReference type="SUPFAM" id="SSF53850">
    <property type="entry name" value="Periplasmic binding protein-like II"/>
    <property type="match status" value="1"/>
</dbReference>
<accession>X0TJS4</accession>
<proteinExistence type="predicted"/>
<dbReference type="Pfam" id="PF00497">
    <property type="entry name" value="SBP_bac_3"/>
    <property type="match status" value="1"/>
</dbReference>
<dbReference type="EMBL" id="BARS01000374">
    <property type="protein sequence ID" value="GAF76355.1"/>
    <property type="molecule type" value="Genomic_DNA"/>
</dbReference>
<dbReference type="AlphaFoldDB" id="X0TJS4"/>
<sequence>MKRKKSILVNVFLIFALTLLIGSIVIGQAQEKKVYINGIDPDFPPFAYVDKDGNPAGFDVEAVDWIAQEMGFEVKHQPTAWDTIIPTLNAKKIDFIASGLSFTEERAKVIAYTKSYWEHKWSLVVRKDSDLNIVTGLSMGHTVGTQRGTTGANWIEDNLINKGVDLKMKVYDTFTLAVEDLLNGRVDSAVQDDTMVKEMLKVKPGLKEVGTWGAGKTYAYGLRKGDDELLKLLNEGLDRLMSSPKWKELIAKYNL</sequence>
<reference evidence="3" key="1">
    <citation type="journal article" date="2014" name="Front. Microbiol.">
        <title>High frequency of phylogenetically diverse reductive dehalogenase-homologous genes in deep subseafloor sedimentary metagenomes.</title>
        <authorList>
            <person name="Kawai M."/>
            <person name="Futagami T."/>
            <person name="Toyoda A."/>
            <person name="Takaki Y."/>
            <person name="Nishi S."/>
            <person name="Hori S."/>
            <person name="Arai W."/>
            <person name="Tsubouchi T."/>
            <person name="Morono Y."/>
            <person name="Uchiyama I."/>
            <person name="Ito T."/>
            <person name="Fujiyama A."/>
            <person name="Inagaki F."/>
            <person name="Takami H."/>
        </authorList>
    </citation>
    <scope>NUCLEOTIDE SEQUENCE</scope>
    <source>
        <strain evidence="3">Expedition CK06-06</strain>
    </source>
</reference>
<dbReference type="PANTHER" id="PTHR35936">
    <property type="entry name" value="MEMBRANE-BOUND LYTIC MUREIN TRANSGLYCOSYLASE F"/>
    <property type="match status" value="1"/>
</dbReference>
<organism evidence="3">
    <name type="scientific">marine sediment metagenome</name>
    <dbReference type="NCBI Taxonomy" id="412755"/>
    <lineage>
        <taxon>unclassified sequences</taxon>
        <taxon>metagenomes</taxon>
        <taxon>ecological metagenomes</taxon>
    </lineage>
</organism>
<evidence type="ECO:0000256" key="1">
    <source>
        <dbReference type="ARBA" id="ARBA00022729"/>
    </source>
</evidence>
<dbReference type="Gene3D" id="3.40.190.10">
    <property type="entry name" value="Periplasmic binding protein-like II"/>
    <property type="match status" value="2"/>
</dbReference>